<evidence type="ECO:0000256" key="11">
    <source>
        <dbReference type="PIRNR" id="PIRNR016308"/>
    </source>
</evidence>
<proteinExistence type="inferred from homology"/>
<evidence type="ECO:0000256" key="4">
    <source>
        <dbReference type="ARBA" id="ARBA00022723"/>
    </source>
</evidence>
<feature type="binding site" evidence="13">
    <location>
        <position position="221"/>
    </location>
    <ligand>
        <name>Zn(2+)</name>
        <dbReference type="ChEBI" id="CHEBI:29105"/>
    </ligand>
</feature>
<feature type="domain" description="UBP-type" evidence="18">
    <location>
        <begin position="1"/>
        <end position="118"/>
    </location>
</feature>
<feature type="domain" description="UBA" evidence="16">
    <location>
        <begin position="677"/>
        <end position="717"/>
    </location>
</feature>
<dbReference type="GO" id="GO:0008270">
    <property type="term" value="F:zinc ion binding"/>
    <property type="evidence" value="ECO:0007669"/>
    <property type="project" value="UniProtKB-UniRule"/>
</dbReference>
<feature type="binding site" evidence="13">
    <location>
        <position position="191"/>
    </location>
    <ligand>
        <name>Zn(2+)</name>
        <dbReference type="ChEBI" id="CHEBI:29105"/>
    </ligand>
</feature>
<keyword evidence="6 14" id="KW-0863">Zinc-finger</keyword>
<keyword evidence="7 11" id="KW-0833">Ubl conjugation pathway</keyword>
<dbReference type="InterPro" id="IPR038765">
    <property type="entry name" value="Papain-like_cys_pep_sf"/>
</dbReference>
<dbReference type="AlphaFoldDB" id="M5GF25"/>
<dbReference type="HOGENOM" id="CLU_009884_1_0_1"/>
<dbReference type="PIRSF" id="PIRSF016308">
    <property type="entry name" value="UBP"/>
    <property type="match status" value="1"/>
</dbReference>
<feature type="domain" description="UBA" evidence="16">
    <location>
        <begin position="614"/>
        <end position="655"/>
    </location>
</feature>
<feature type="domain" description="UBP-type" evidence="18">
    <location>
        <begin position="164"/>
        <end position="273"/>
    </location>
</feature>
<dbReference type="Pfam" id="PF02148">
    <property type="entry name" value="zf-UBP"/>
    <property type="match status" value="1"/>
</dbReference>
<dbReference type="RefSeq" id="XP_040632811.1">
    <property type="nucleotide sequence ID" value="XM_040775709.1"/>
</dbReference>
<evidence type="ECO:0000259" key="18">
    <source>
        <dbReference type="PROSITE" id="PS50271"/>
    </source>
</evidence>
<dbReference type="SMART" id="SM00165">
    <property type="entry name" value="UBA"/>
    <property type="match status" value="2"/>
</dbReference>
<dbReference type="InterPro" id="IPR001394">
    <property type="entry name" value="Peptidase_C19_UCH"/>
</dbReference>
<evidence type="ECO:0000256" key="13">
    <source>
        <dbReference type="PIRSR" id="PIRSR016308-3"/>
    </source>
</evidence>
<keyword evidence="9 11" id="KW-0788">Thiol protease</keyword>
<dbReference type="PROSITE" id="PS50030">
    <property type="entry name" value="UBA"/>
    <property type="match status" value="2"/>
</dbReference>
<feature type="binding site" evidence="13">
    <location>
        <position position="208"/>
    </location>
    <ligand>
        <name>Zn(2+)</name>
        <dbReference type="ChEBI" id="CHEBI:29105"/>
    </ligand>
</feature>
<keyword evidence="3 11" id="KW-0645">Protease</keyword>
<dbReference type="InterPro" id="IPR050164">
    <property type="entry name" value="Peptidase_C19"/>
</dbReference>
<feature type="active site" description="Nucleophile" evidence="12">
    <location>
        <position position="324"/>
    </location>
</feature>
<dbReference type="GO" id="GO:0016579">
    <property type="term" value="P:protein deubiquitination"/>
    <property type="evidence" value="ECO:0007669"/>
    <property type="project" value="InterPro"/>
</dbReference>
<evidence type="ECO:0000256" key="1">
    <source>
        <dbReference type="ARBA" id="ARBA00000707"/>
    </source>
</evidence>
<evidence type="ECO:0000259" key="16">
    <source>
        <dbReference type="PROSITE" id="PS50030"/>
    </source>
</evidence>
<dbReference type="FunFam" id="1.10.8.10:FF:000086">
    <property type="entry name" value="Ubiquitin carboxyl-terminal hydrolase"/>
    <property type="match status" value="1"/>
</dbReference>
<dbReference type="FunFam" id="3.30.40.10:FF:000396">
    <property type="entry name" value="Ubiquitin carboxyl-terminal hydrolase"/>
    <property type="match status" value="1"/>
</dbReference>
<evidence type="ECO:0000256" key="12">
    <source>
        <dbReference type="PIRSR" id="PIRSR016308-1"/>
    </source>
</evidence>
<dbReference type="OMA" id="FVPCEHT"/>
<dbReference type="Gene3D" id="3.30.40.10">
    <property type="entry name" value="Zinc/RING finger domain, C3HC4 (zinc finger)"/>
    <property type="match status" value="2"/>
</dbReference>
<dbReference type="SMART" id="SM00290">
    <property type="entry name" value="ZnF_UBP"/>
    <property type="match status" value="2"/>
</dbReference>
<evidence type="ECO:0000313" key="20">
    <source>
        <dbReference type="Proteomes" id="UP000030653"/>
    </source>
</evidence>
<feature type="domain" description="USP" evidence="17">
    <location>
        <begin position="315"/>
        <end position="807"/>
    </location>
</feature>
<evidence type="ECO:0000256" key="10">
    <source>
        <dbReference type="ARBA" id="ARBA00022833"/>
    </source>
</evidence>
<dbReference type="PROSITE" id="PS00973">
    <property type="entry name" value="USP_2"/>
    <property type="match status" value="1"/>
</dbReference>
<dbReference type="InterPro" id="IPR009060">
    <property type="entry name" value="UBA-like_sf"/>
</dbReference>
<name>M5GF25_DACPD</name>
<evidence type="ECO:0000256" key="15">
    <source>
        <dbReference type="RuleBase" id="RU366025"/>
    </source>
</evidence>
<evidence type="ECO:0000256" key="5">
    <source>
        <dbReference type="ARBA" id="ARBA00022737"/>
    </source>
</evidence>
<protein>
    <recommendedName>
        <fullName evidence="11 15">Ubiquitin carboxyl-terminal hydrolase</fullName>
        <ecNumber evidence="11 15">3.4.19.12</ecNumber>
    </recommendedName>
</protein>
<evidence type="ECO:0000256" key="9">
    <source>
        <dbReference type="ARBA" id="ARBA00022807"/>
    </source>
</evidence>
<keyword evidence="5" id="KW-0677">Repeat</keyword>
<dbReference type="CDD" id="cd14385">
    <property type="entry name" value="UBA1_spUBP14_like"/>
    <property type="match status" value="1"/>
</dbReference>
<comment type="catalytic activity">
    <reaction evidence="1 11 15">
        <text>Thiol-dependent hydrolysis of ester, thioester, amide, peptide and isopeptide bonds formed by the C-terminal Gly of ubiquitin (a 76-residue protein attached to proteins as an intracellular targeting signal).</text>
        <dbReference type="EC" id="3.4.19.12"/>
    </reaction>
</comment>
<keyword evidence="10 11" id="KW-0862">Zinc</keyword>
<evidence type="ECO:0000313" key="19">
    <source>
        <dbReference type="EMBL" id="EJU05917.1"/>
    </source>
</evidence>
<comment type="similarity">
    <text evidence="2 11 15">Belongs to the peptidase C19 family.</text>
</comment>
<evidence type="ECO:0000256" key="7">
    <source>
        <dbReference type="ARBA" id="ARBA00022786"/>
    </source>
</evidence>
<dbReference type="OrthoDB" id="361536at2759"/>
<dbReference type="CDD" id="cd02658">
    <property type="entry name" value="Peptidase_C19B"/>
    <property type="match status" value="1"/>
</dbReference>
<dbReference type="InterPro" id="IPR018200">
    <property type="entry name" value="USP_CS"/>
</dbReference>
<feature type="active site" description="Proton acceptor" evidence="12">
    <location>
        <position position="764"/>
    </location>
</feature>
<dbReference type="GO" id="GO:0005829">
    <property type="term" value="C:cytosol"/>
    <property type="evidence" value="ECO:0007669"/>
    <property type="project" value="TreeGrafter"/>
</dbReference>
<dbReference type="CDD" id="cd14386">
    <property type="entry name" value="UBA2_UBP5"/>
    <property type="match status" value="1"/>
</dbReference>
<evidence type="ECO:0000256" key="14">
    <source>
        <dbReference type="PROSITE-ProRule" id="PRU00502"/>
    </source>
</evidence>
<dbReference type="SUPFAM" id="SSF57850">
    <property type="entry name" value="RING/U-box"/>
    <property type="match status" value="2"/>
</dbReference>
<gene>
    <name evidence="19" type="ORF">DACRYDRAFT_62649</name>
</gene>
<dbReference type="Pfam" id="PF00627">
    <property type="entry name" value="UBA"/>
    <property type="match status" value="2"/>
</dbReference>
<evidence type="ECO:0000256" key="3">
    <source>
        <dbReference type="ARBA" id="ARBA00022670"/>
    </source>
</evidence>
<dbReference type="Proteomes" id="UP000030653">
    <property type="component" value="Unassembled WGS sequence"/>
</dbReference>
<dbReference type="Pfam" id="PF17807">
    <property type="entry name" value="zf-UBP_var"/>
    <property type="match status" value="1"/>
</dbReference>
<sequence length="808" mass="88920">MACTHFPIAARLIPPKISQAVHREECTECFDSQDMPQGIDVCLHCFNGGCVDEQDGHGAEGGRHHARIHFEKTGHQLAVNIRRVRKPRPQTDNDEPPLKRLAIGEEREEDQYDFIRTVRCWGCGGKLLPDAISNLRVAAIVDGISESMSSARQSEVKAWEEEITACEHTLTLHQTPPSAIPPSGLAHCSKCDLTENLWLCLACGSLGCGRKQHGGVGGNGHGLEHYLETKHPVSVKLGTITPEGSADIFCYDCDESRLDPELAFHLANFGINVAIQTKTQKTLTELQIEQNLHFDFSLTDERGRALEPVFGKGLTGLANLGNSCYLASTVQALFALPQFQNRYLPSAELHAMLCPVKDPSQCLDCQMHKLADGLLSGRYSKPASHQTPPPVSSDLNTISDDAMPAPTFQAGLKPSMFKALIGKSHPEFSTMRQQDASEFLTYLLQLLRRDGQRKSVDASMEPPHIFEFGTEQRLQCKKCNGVRYRVDENEIVGINVPVRETGKMTEDAKIVYESVTLEECLEALHEEEEIDYRCPRCKTEAQAVTQTSFASFPDVLVISPKKFQLVNWVPQKLDVPLIVPIDGTLVLDKYLGTGQQEGEDLLPEDALEGATLPEFNATAMSQLEGMGFPTVRCQKALLATGNSDAETAMQWLFEHMEDPDIDELIALGSATASTGPEASPEQISMLSDMGFTQAQAKKALHETAGNMERAVEWLFSHPEADDDAVVEEHVPAPAKPIPGSTVLPAKYTLKALISHKGPSVHSGHYVAHIKEPELGWVLFNDEKVVKADQESVESLGKLAYLYVFEKAL</sequence>
<dbReference type="PROSITE" id="PS00972">
    <property type="entry name" value="USP_1"/>
    <property type="match status" value="1"/>
</dbReference>
<dbReference type="GeneID" id="63690771"/>
<dbReference type="InterPro" id="IPR016652">
    <property type="entry name" value="Ubiquitinyl_hydrolase"/>
</dbReference>
<evidence type="ECO:0000256" key="2">
    <source>
        <dbReference type="ARBA" id="ARBA00009085"/>
    </source>
</evidence>
<keyword evidence="8 11" id="KW-0378">Hydrolase</keyword>
<dbReference type="GO" id="GO:0004843">
    <property type="term" value="F:cysteine-type deubiquitinase activity"/>
    <property type="evidence" value="ECO:0007669"/>
    <property type="project" value="UniProtKB-UniRule"/>
</dbReference>
<keyword evidence="20" id="KW-1185">Reference proteome</keyword>
<dbReference type="SUPFAM" id="SSF46934">
    <property type="entry name" value="UBA-like"/>
    <property type="match status" value="1"/>
</dbReference>
<evidence type="ECO:0000259" key="17">
    <source>
        <dbReference type="PROSITE" id="PS50235"/>
    </source>
</evidence>
<dbReference type="PROSITE" id="PS50271">
    <property type="entry name" value="ZF_UBP"/>
    <property type="match status" value="2"/>
</dbReference>
<reference evidence="19 20" key="1">
    <citation type="journal article" date="2012" name="Science">
        <title>The Paleozoic origin of enzymatic lignin decomposition reconstructed from 31 fungal genomes.</title>
        <authorList>
            <person name="Floudas D."/>
            <person name="Binder M."/>
            <person name="Riley R."/>
            <person name="Barry K."/>
            <person name="Blanchette R.A."/>
            <person name="Henrissat B."/>
            <person name="Martinez A.T."/>
            <person name="Otillar R."/>
            <person name="Spatafora J.W."/>
            <person name="Yadav J.S."/>
            <person name="Aerts A."/>
            <person name="Benoit I."/>
            <person name="Boyd A."/>
            <person name="Carlson A."/>
            <person name="Copeland A."/>
            <person name="Coutinho P.M."/>
            <person name="de Vries R.P."/>
            <person name="Ferreira P."/>
            <person name="Findley K."/>
            <person name="Foster B."/>
            <person name="Gaskell J."/>
            <person name="Glotzer D."/>
            <person name="Gorecki P."/>
            <person name="Heitman J."/>
            <person name="Hesse C."/>
            <person name="Hori C."/>
            <person name="Igarashi K."/>
            <person name="Jurgens J.A."/>
            <person name="Kallen N."/>
            <person name="Kersten P."/>
            <person name="Kohler A."/>
            <person name="Kuees U."/>
            <person name="Kumar T.K.A."/>
            <person name="Kuo A."/>
            <person name="LaButti K."/>
            <person name="Larrondo L.F."/>
            <person name="Lindquist E."/>
            <person name="Ling A."/>
            <person name="Lombard V."/>
            <person name="Lucas S."/>
            <person name="Lundell T."/>
            <person name="Martin R."/>
            <person name="McLaughlin D.J."/>
            <person name="Morgenstern I."/>
            <person name="Morin E."/>
            <person name="Murat C."/>
            <person name="Nagy L.G."/>
            <person name="Nolan M."/>
            <person name="Ohm R.A."/>
            <person name="Patyshakuliyeva A."/>
            <person name="Rokas A."/>
            <person name="Ruiz-Duenas F.J."/>
            <person name="Sabat G."/>
            <person name="Salamov A."/>
            <person name="Samejima M."/>
            <person name="Schmutz J."/>
            <person name="Slot J.C."/>
            <person name="St John F."/>
            <person name="Stenlid J."/>
            <person name="Sun H."/>
            <person name="Sun S."/>
            <person name="Syed K."/>
            <person name="Tsang A."/>
            <person name="Wiebenga A."/>
            <person name="Young D."/>
            <person name="Pisabarro A."/>
            <person name="Eastwood D.C."/>
            <person name="Martin F."/>
            <person name="Cullen D."/>
            <person name="Grigoriev I.V."/>
            <person name="Hibbett D.S."/>
        </authorList>
    </citation>
    <scope>NUCLEOTIDE SEQUENCE [LARGE SCALE GENOMIC DNA]</scope>
    <source>
        <strain evidence="19 20">DJM-731 SS1</strain>
    </source>
</reference>
<dbReference type="InterPro" id="IPR041432">
    <property type="entry name" value="UBP13_Znf-UBP_var"/>
</dbReference>
<dbReference type="InterPro" id="IPR015940">
    <property type="entry name" value="UBA"/>
</dbReference>
<dbReference type="Gene3D" id="3.90.70.10">
    <property type="entry name" value="Cysteine proteinases"/>
    <property type="match status" value="1"/>
</dbReference>
<dbReference type="Pfam" id="PF00443">
    <property type="entry name" value="UCH"/>
    <property type="match status" value="1"/>
</dbReference>
<dbReference type="InterPro" id="IPR001607">
    <property type="entry name" value="Znf_UBP"/>
</dbReference>
<keyword evidence="4 11" id="KW-0479">Metal-binding</keyword>
<dbReference type="PROSITE" id="PS50235">
    <property type="entry name" value="USP_3"/>
    <property type="match status" value="1"/>
</dbReference>
<dbReference type="EMBL" id="JH795856">
    <property type="protein sequence ID" value="EJU05917.1"/>
    <property type="molecule type" value="Genomic_DNA"/>
</dbReference>
<feature type="binding site" evidence="13">
    <location>
        <position position="188"/>
    </location>
    <ligand>
        <name>Zn(2+)</name>
        <dbReference type="ChEBI" id="CHEBI:29105"/>
    </ligand>
</feature>
<accession>M5GF25</accession>
<dbReference type="Gene3D" id="1.10.8.10">
    <property type="entry name" value="DNA helicase RuvA subunit, C-terminal domain"/>
    <property type="match status" value="2"/>
</dbReference>
<dbReference type="PANTHER" id="PTHR24006:SF664">
    <property type="entry name" value="UBIQUITIN CARBOXYL-TERMINAL HYDROLASE"/>
    <property type="match status" value="1"/>
</dbReference>
<evidence type="ECO:0000256" key="8">
    <source>
        <dbReference type="ARBA" id="ARBA00022801"/>
    </source>
</evidence>
<dbReference type="InterPro" id="IPR028889">
    <property type="entry name" value="USP"/>
</dbReference>
<organism evidence="19 20">
    <name type="scientific">Dacryopinax primogenitus (strain DJM 731)</name>
    <name type="common">Brown rot fungus</name>
    <dbReference type="NCBI Taxonomy" id="1858805"/>
    <lineage>
        <taxon>Eukaryota</taxon>
        <taxon>Fungi</taxon>
        <taxon>Dikarya</taxon>
        <taxon>Basidiomycota</taxon>
        <taxon>Agaricomycotina</taxon>
        <taxon>Dacrymycetes</taxon>
        <taxon>Dacrymycetales</taxon>
        <taxon>Dacrymycetaceae</taxon>
        <taxon>Dacryopinax</taxon>
    </lineage>
</organism>
<evidence type="ECO:0000256" key="6">
    <source>
        <dbReference type="ARBA" id="ARBA00022771"/>
    </source>
</evidence>
<dbReference type="FunFam" id="1.10.8.10:FF:000103">
    <property type="entry name" value="Ubiquitin carboxyl-terminal hydrolase"/>
    <property type="match status" value="1"/>
</dbReference>
<dbReference type="SUPFAM" id="SSF54001">
    <property type="entry name" value="Cysteine proteinases"/>
    <property type="match status" value="1"/>
</dbReference>
<dbReference type="FunFam" id="3.30.40.10:FF:000587">
    <property type="entry name" value="Ubiquitin carboxyl-terminal hydrolase"/>
    <property type="match status" value="1"/>
</dbReference>
<dbReference type="PANTHER" id="PTHR24006">
    <property type="entry name" value="UBIQUITIN CARBOXYL-TERMINAL HYDROLASE"/>
    <property type="match status" value="1"/>
</dbReference>
<dbReference type="STRING" id="1858805.M5GF25"/>
<dbReference type="GO" id="GO:0005634">
    <property type="term" value="C:nucleus"/>
    <property type="evidence" value="ECO:0007669"/>
    <property type="project" value="TreeGrafter"/>
</dbReference>
<dbReference type="EC" id="3.4.19.12" evidence="11 15"/>
<dbReference type="InterPro" id="IPR013083">
    <property type="entry name" value="Znf_RING/FYVE/PHD"/>
</dbReference>
<dbReference type="GO" id="GO:0006508">
    <property type="term" value="P:proteolysis"/>
    <property type="evidence" value="ECO:0007669"/>
    <property type="project" value="UniProtKB-KW"/>
</dbReference>